<dbReference type="EMBL" id="VHSG01000013">
    <property type="protein sequence ID" value="TQV78049.1"/>
    <property type="molecule type" value="Genomic_DNA"/>
</dbReference>
<reference evidence="3 4" key="1">
    <citation type="submission" date="2019-06" db="EMBL/GenBank/DDBJ databases">
        <title>Whole genome sequence for Cellvibrionaceae sp. R142.</title>
        <authorList>
            <person name="Wang G."/>
        </authorList>
    </citation>
    <scope>NUCLEOTIDE SEQUENCE [LARGE SCALE GENOMIC DNA]</scope>
    <source>
        <strain evidence="3 4">R142</strain>
    </source>
</reference>
<dbReference type="Pfam" id="PF08327">
    <property type="entry name" value="AHSA1"/>
    <property type="match status" value="1"/>
</dbReference>
<feature type="domain" description="Activator of Hsp90 ATPase homologue 1/2-like C-terminal" evidence="2">
    <location>
        <begin position="21"/>
        <end position="159"/>
    </location>
</feature>
<comment type="similarity">
    <text evidence="1">Belongs to the AHA1 family.</text>
</comment>
<proteinExistence type="inferred from homology"/>
<gene>
    <name evidence="3" type="ORF">FKG94_13280</name>
</gene>
<comment type="caution">
    <text evidence="3">The sequence shown here is derived from an EMBL/GenBank/DDBJ whole genome shotgun (WGS) entry which is preliminary data.</text>
</comment>
<dbReference type="Gene3D" id="3.30.530.20">
    <property type="match status" value="1"/>
</dbReference>
<name>A0A545TLF8_9GAMM</name>
<evidence type="ECO:0000256" key="1">
    <source>
        <dbReference type="ARBA" id="ARBA00006817"/>
    </source>
</evidence>
<sequence length="161" mass="18407">MKSAEVTLPSDTEVRVSRLFNAPARLVWRAYTEPALLQRWMLGPPGWSMPVCEMDVRVDGKFQWRWRSDENGNEFGFYGEFKEVTPHKKIVHTEFYDPGDLGDKMGESMLITVTFDEDDGKTIMTTAMQFQSKEDRDTALSTGMTDGMEMSYQKLDTVLAA</sequence>
<keyword evidence="4" id="KW-1185">Reference proteome</keyword>
<dbReference type="RefSeq" id="WP_142904828.1">
    <property type="nucleotide sequence ID" value="NZ_ML660094.1"/>
</dbReference>
<evidence type="ECO:0000259" key="2">
    <source>
        <dbReference type="Pfam" id="PF08327"/>
    </source>
</evidence>
<dbReference type="OrthoDB" id="9786557at2"/>
<protein>
    <recommendedName>
        <fullName evidence="2">Activator of Hsp90 ATPase homologue 1/2-like C-terminal domain-containing protein</fullName>
    </recommendedName>
</protein>
<dbReference type="InterPro" id="IPR023393">
    <property type="entry name" value="START-like_dom_sf"/>
</dbReference>
<dbReference type="SUPFAM" id="SSF55961">
    <property type="entry name" value="Bet v1-like"/>
    <property type="match status" value="1"/>
</dbReference>
<dbReference type="CDD" id="cd07826">
    <property type="entry name" value="SRPBCC_CalC_Aha1-like_9"/>
    <property type="match status" value="1"/>
</dbReference>
<evidence type="ECO:0000313" key="4">
    <source>
        <dbReference type="Proteomes" id="UP000319732"/>
    </source>
</evidence>
<dbReference type="AlphaFoldDB" id="A0A545TLF8"/>
<evidence type="ECO:0000313" key="3">
    <source>
        <dbReference type="EMBL" id="TQV78049.1"/>
    </source>
</evidence>
<accession>A0A545TLF8</accession>
<dbReference type="InterPro" id="IPR013538">
    <property type="entry name" value="ASHA1/2-like_C"/>
</dbReference>
<dbReference type="Proteomes" id="UP000319732">
    <property type="component" value="Unassembled WGS sequence"/>
</dbReference>
<organism evidence="3 4">
    <name type="scientific">Exilibacterium tricleocarpae</name>
    <dbReference type="NCBI Taxonomy" id="2591008"/>
    <lineage>
        <taxon>Bacteria</taxon>
        <taxon>Pseudomonadati</taxon>
        <taxon>Pseudomonadota</taxon>
        <taxon>Gammaproteobacteria</taxon>
        <taxon>Cellvibrionales</taxon>
        <taxon>Cellvibrionaceae</taxon>
        <taxon>Exilibacterium</taxon>
    </lineage>
</organism>